<organism evidence="8 9">
    <name type="scientific">Baumannia cicadellinicola subsp. Homalodisca coagulata</name>
    <dbReference type="NCBI Taxonomy" id="374463"/>
    <lineage>
        <taxon>Bacteria</taxon>
        <taxon>Pseudomonadati</taxon>
        <taxon>Pseudomonadota</taxon>
        <taxon>Gammaproteobacteria</taxon>
        <taxon>Candidatus Palibaumannia</taxon>
    </lineage>
</organism>
<keyword evidence="6 7" id="KW-0460">Magnesium</keyword>
<evidence type="ECO:0000313" key="9">
    <source>
        <dbReference type="Proteomes" id="UP000002427"/>
    </source>
</evidence>
<dbReference type="PANTHER" id="PTHR20854">
    <property type="entry name" value="INOSITOL MONOPHOSPHATASE"/>
    <property type="match status" value="1"/>
</dbReference>
<dbReference type="HOGENOM" id="CLU_044118_0_0_6"/>
<dbReference type="STRING" id="374463.BCI_0005"/>
<evidence type="ECO:0000256" key="7">
    <source>
        <dbReference type="RuleBase" id="RU364068"/>
    </source>
</evidence>
<feature type="binding site" evidence="6">
    <location>
        <position position="86"/>
    </location>
    <ligand>
        <name>Mg(2+)</name>
        <dbReference type="ChEBI" id="CHEBI:18420"/>
        <label>1</label>
        <note>catalytic</note>
    </ligand>
</feature>
<dbReference type="Gene3D" id="3.30.540.10">
    <property type="entry name" value="Fructose-1,6-Bisphosphatase, subunit A, domain 1"/>
    <property type="match status" value="1"/>
</dbReference>
<evidence type="ECO:0000256" key="1">
    <source>
        <dbReference type="ARBA" id="ARBA00001033"/>
    </source>
</evidence>
<dbReference type="GO" id="GO:0031564">
    <property type="term" value="P:transcription antitermination"/>
    <property type="evidence" value="ECO:0007669"/>
    <property type="project" value="UniProtKB-KW"/>
</dbReference>
<dbReference type="CDD" id="cd01639">
    <property type="entry name" value="IMPase"/>
    <property type="match status" value="1"/>
</dbReference>
<dbReference type="Gene3D" id="3.40.190.80">
    <property type="match status" value="1"/>
</dbReference>
<keyword evidence="4 7" id="KW-0378">Hydrolase</keyword>
<keyword evidence="5" id="KW-0804">Transcription</keyword>
<comment type="catalytic activity">
    <reaction evidence="1 7">
        <text>a myo-inositol phosphate + H2O = myo-inositol + phosphate</text>
        <dbReference type="Rhea" id="RHEA:24056"/>
        <dbReference type="ChEBI" id="CHEBI:15377"/>
        <dbReference type="ChEBI" id="CHEBI:17268"/>
        <dbReference type="ChEBI" id="CHEBI:43474"/>
        <dbReference type="ChEBI" id="CHEBI:84139"/>
        <dbReference type="EC" id="3.1.3.25"/>
    </reaction>
</comment>
<evidence type="ECO:0000256" key="6">
    <source>
        <dbReference type="PIRSR" id="PIRSR600760-2"/>
    </source>
</evidence>
<gene>
    <name evidence="8" type="primary">suhB</name>
    <name evidence="8" type="ordered locus">BCI_0005</name>
</gene>
<dbReference type="NCBIfam" id="NF008027">
    <property type="entry name" value="PRK10757.1"/>
    <property type="match status" value="1"/>
</dbReference>
<feature type="binding site" evidence="6">
    <location>
        <position position="87"/>
    </location>
    <ligand>
        <name>Mg(2+)</name>
        <dbReference type="ChEBI" id="CHEBI:18420"/>
        <label>1</label>
        <note>catalytic</note>
    </ligand>
</feature>
<proteinExistence type="inferred from homology"/>
<dbReference type="EC" id="3.1.3.25" evidence="7"/>
<dbReference type="Proteomes" id="UP000002427">
    <property type="component" value="Chromosome"/>
</dbReference>
<dbReference type="GO" id="GO:0007165">
    <property type="term" value="P:signal transduction"/>
    <property type="evidence" value="ECO:0007669"/>
    <property type="project" value="TreeGrafter"/>
</dbReference>
<dbReference type="AlphaFoldDB" id="Q1LU80"/>
<comment type="cofactor">
    <cofactor evidence="2 6 7">
        <name>Mg(2+)</name>
        <dbReference type="ChEBI" id="CHEBI:18420"/>
    </cofactor>
</comment>
<dbReference type="EMBL" id="CP000238">
    <property type="protein sequence ID" value="ABF13949.1"/>
    <property type="molecule type" value="Genomic_DNA"/>
</dbReference>
<protein>
    <recommendedName>
        <fullName evidence="7">Inositol-1-monophosphatase</fullName>
        <ecNumber evidence="7">3.1.3.25</ecNumber>
    </recommendedName>
</protein>
<dbReference type="PANTHER" id="PTHR20854:SF4">
    <property type="entry name" value="INOSITOL-1-MONOPHOSPHATASE-RELATED"/>
    <property type="match status" value="1"/>
</dbReference>
<dbReference type="RefSeq" id="WP_011520217.1">
    <property type="nucleotide sequence ID" value="NC_007984.1"/>
</dbReference>
<dbReference type="InterPro" id="IPR033942">
    <property type="entry name" value="IMPase"/>
</dbReference>
<keyword evidence="5" id="KW-0889">Transcription antitermination</keyword>
<comment type="similarity">
    <text evidence="3 7">Belongs to the inositol monophosphatase superfamily.</text>
</comment>
<dbReference type="PRINTS" id="PR01959">
    <property type="entry name" value="SBIMPHPHTASE"/>
</dbReference>
<keyword evidence="5" id="KW-0805">Transcription regulation</keyword>
<dbReference type="OrthoDB" id="9785695at2"/>
<dbReference type="InterPro" id="IPR000760">
    <property type="entry name" value="Inositol_monophosphatase-like"/>
</dbReference>
<dbReference type="PRINTS" id="PR00377">
    <property type="entry name" value="IMPHPHTASES"/>
</dbReference>
<dbReference type="InterPro" id="IPR022337">
    <property type="entry name" value="Inositol_monophosphatase_SuhB"/>
</dbReference>
<dbReference type="Pfam" id="PF00459">
    <property type="entry name" value="Inositol_P"/>
    <property type="match status" value="1"/>
</dbReference>
<accession>Q1LU80</accession>
<evidence type="ECO:0000256" key="3">
    <source>
        <dbReference type="ARBA" id="ARBA00009759"/>
    </source>
</evidence>
<dbReference type="KEGG" id="bci:BCI_0005"/>
<evidence type="ECO:0000256" key="2">
    <source>
        <dbReference type="ARBA" id="ARBA00001946"/>
    </source>
</evidence>
<evidence type="ECO:0000313" key="8">
    <source>
        <dbReference type="EMBL" id="ABF13949.1"/>
    </source>
</evidence>
<dbReference type="GO" id="GO:0008934">
    <property type="term" value="F:inositol monophosphate 1-phosphatase activity"/>
    <property type="evidence" value="ECO:0007669"/>
    <property type="project" value="InterPro"/>
</dbReference>
<evidence type="ECO:0000256" key="5">
    <source>
        <dbReference type="ARBA" id="ARBA00022814"/>
    </source>
</evidence>
<dbReference type="SUPFAM" id="SSF56655">
    <property type="entry name" value="Carbohydrate phosphatase"/>
    <property type="match status" value="1"/>
</dbReference>
<dbReference type="GO" id="GO:0006020">
    <property type="term" value="P:inositol metabolic process"/>
    <property type="evidence" value="ECO:0007669"/>
    <property type="project" value="TreeGrafter"/>
</dbReference>
<keyword evidence="6 7" id="KW-0479">Metal-binding</keyword>
<name>Q1LU80_BAUCH</name>
<evidence type="ECO:0000256" key="4">
    <source>
        <dbReference type="ARBA" id="ARBA00022801"/>
    </source>
</evidence>
<reference evidence="8 9" key="1">
    <citation type="journal article" date="2006" name="PLoS Biol.">
        <title>Metabolic complementarity and genomics of the dual bacterial symbiosis of sharpshooters.</title>
        <authorList>
            <person name="Wu D."/>
            <person name="Daugherty S.C."/>
            <person name="Van Aken S.E."/>
            <person name="Pai G.H."/>
            <person name="Watkins K.L."/>
            <person name="Khouri H."/>
            <person name="Tallon L.J."/>
            <person name="Zaborsky J.M."/>
            <person name="Dunbar H.E."/>
            <person name="Tran P.L."/>
            <person name="Moran N.A."/>
            <person name="Eisen J.A."/>
        </authorList>
    </citation>
    <scope>NUCLEOTIDE SEQUENCE [LARGE SCALE GENOMIC DNA]</scope>
    <source>
        <strain evidence="8">Hc</strain>
    </source>
</reference>
<keyword evidence="9" id="KW-1185">Reference proteome</keyword>
<sequence>MHPMLNIAIRGARKAGDFLAKHFDTNDAIDVSNQSNQNIINYINHEAERLITEVIHKYYPQHAVINANNRELSGIDRDIQWINNIIDNSTNFMKRIPNIAVSVALRIKERTELAVIYDPMRNELFSAIRGHGAQMNGYRLRSSTIRDLESTILAINFPFQKKQNTTKYIVILNQLLLQCLDFRCTGSIALDFAYLAAGKVDGLFEIGLKQSNIISGELLVRESGGLVTDFNGGNNHLFSGNIIAGNPRIVKSMLSLIREHFSNIINSF</sequence>
<dbReference type="GO" id="GO:0046872">
    <property type="term" value="F:metal ion binding"/>
    <property type="evidence" value="ECO:0007669"/>
    <property type="project" value="UniProtKB-KW"/>
</dbReference>